<name>A0ACA9S0E4_9GLOM</name>
<dbReference type="Proteomes" id="UP000789920">
    <property type="component" value="Unassembled WGS sequence"/>
</dbReference>
<accession>A0ACA9S0E4</accession>
<evidence type="ECO:0000313" key="2">
    <source>
        <dbReference type="Proteomes" id="UP000789920"/>
    </source>
</evidence>
<dbReference type="EMBL" id="CAJVQC010082588">
    <property type="protein sequence ID" value="CAG8819637.1"/>
    <property type="molecule type" value="Genomic_DNA"/>
</dbReference>
<comment type="caution">
    <text evidence="1">The sequence shown here is derived from an EMBL/GenBank/DDBJ whole genome shotgun (WGS) entry which is preliminary data.</text>
</comment>
<proteinExistence type="predicted"/>
<organism evidence="1 2">
    <name type="scientific">Racocetra persica</name>
    <dbReference type="NCBI Taxonomy" id="160502"/>
    <lineage>
        <taxon>Eukaryota</taxon>
        <taxon>Fungi</taxon>
        <taxon>Fungi incertae sedis</taxon>
        <taxon>Mucoromycota</taxon>
        <taxon>Glomeromycotina</taxon>
        <taxon>Glomeromycetes</taxon>
        <taxon>Diversisporales</taxon>
        <taxon>Gigasporaceae</taxon>
        <taxon>Racocetra</taxon>
    </lineage>
</organism>
<keyword evidence="2" id="KW-1185">Reference proteome</keyword>
<sequence length="231" mass="26633">MTPQEKSLKATRQKLKSLLAGLKIDGQDAYQQIKTDIKNSETALNKAIEIWQKCQEIDTATNDDKGELLDALNNLKNDTHNSTVWTAINKYRKDGQDQAQQRQKDYSQVKNAQNPTEFAAAKNEFMNKHEYKNNKQDYDEIYFPLAEKAAEIRAQGDQANSDEKELTKLITIVVSDYTDWKTQLTDLEDKLNKLKSYTQGNKHHNIIANYSSIQQEALKKMINKMETKLQE</sequence>
<protein>
    <submittedName>
        <fullName evidence="1">33792_t:CDS:1</fullName>
    </submittedName>
</protein>
<reference evidence="1" key="1">
    <citation type="submission" date="2021-06" db="EMBL/GenBank/DDBJ databases">
        <authorList>
            <person name="Kallberg Y."/>
            <person name="Tangrot J."/>
            <person name="Rosling A."/>
        </authorList>
    </citation>
    <scope>NUCLEOTIDE SEQUENCE</scope>
    <source>
        <strain evidence="1">MA461A</strain>
    </source>
</reference>
<gene>
    <name evidence="1" type="ORF">RPERSI_LOCUS25176</name>
</gene>
<evidence type="ECO:0000313" key="1">
    <source>
        <dbReference type="EMBL" id="CAG8819637.1"/>
    </source>
</evidence>